<keyword evidence="2" id="KW-1185">Reference proteome</keyword>
<sequence length="130" mass="14725">MIGSLGPINFLVTAHKIRTFDNFSRSGEYRFAEIEVLGKSPVLQPIGPGLDEARLTIRLDYLFGINVRNEVSQLTKLHRAGKPHALTIGGSPIGRYRWVITHLEQSWERIDAQGRLLTADIDIQLKEYLK</sequence>
<dbReference type="EMBL" id="CALYLO010000007">
    <property type="protein sequence ID" value="CAH8247452.1"/>
    <property type="molecule type" value="Genomic_DNA"/>
</dbReference>
<name>A0ABM9G7V4_9BACL</name>
<dbReference type="Proteomes" id="UP001154322">
    <property type="component" value="Unassembled WGS sequence"/>
</dbReference>
<dbReference type="InterPro" id="IPR009734">
    <property type="entry name" value="Myoviridae_GpU"/>
</dbReference>
<dbReference type="RefSeq" id="WP_261944616.1">
    <property type="nucleotide sequence ID" value="NZ_AP031286.1"/>
</dbReference>
<dbReference type="Pfam" id="PF06995">
    <property type="entry name" value="Phage_P2_GpU"/>
    <property type="match status" value="1"/>
</dbReference>
<gene>
    <name evidence="1" type="ORF">WJ0W_004686</name>
</gene>
<evidence type="ECO:0000313" key="1">
    <source>
        <dbReference type="EMBL" id="CAH8247452.1"/>
    </source>
</evidence>
<reference evidence="1" key="1">
    <citation type="submission" date="2022-06" db="EMBL/GenBank/DDBJ databases">
        <authorList>
            <person name="Dietemann V."/>
            <person name="Ory F."/>
            <person name="Dainat B."/>
            <person name="Oberhansli S."/>
        </authorList>
    </citation>
    <scope>NUCLEOTIDE SEQUENCE</scope>
    <source>
        <strain evidence="1">Ena-SAMPLE-TAB-26-04-2022-14:26:32:270-5432</strain>
    </source>
</reference>
<protein>
    <submittedName>
        <fullName evidence="1">Phage tail protein</fullName>
    </submittedName>
</protein>
<proteinExistence type="predicted"/>
<evidence type="ECO:0000313" key="2">
    <source>
        <dbReference type="Proteomes" id="UP001154322"/>
    </source>
</evidence>
<accession>A0ABM9G7V4</accession>
<comment type="caution">
    <text evidence="1">The sequence shown here is derived from an EMBL/GenBank/DDBJ whole genome shotgun (WGS) entry which is preliminary data.</text>
</comment>
<organism evidence="1 2">
    <name type="scientific">Paenibacillus melissococcoides</name>
    <dbReference type="NCBI Taxonomy" id="2912268"/>
    <lineage>
        <taxon>Bacteria</taxon>
        <taxon>Bacillati</taxon>
        <taxon>Bacillota</taxon>
        <taxon>Bacilli</taxon>
        <taxon>Bacillales</taxon>
        <taxon>Paenibacillaceae</taxon>
        <taxon>Paenibacillus</taxon>
    </lineage>
</organism>